<dbReference type="Proteomes" id="UP000282297">
    <property type="component" value="Chromosome"/>
</dbReference>
<dbReference type="EMBL" id="CP034171">
    <property type="protein sequence ID" value="AZI20019.1"/>
    <property type="molecule type" value="Genomic_DNA"/>
</dbReference>
<dbReference type="SUPFAM" id="SSF117991">
    <property type="entry name" value="YbeD/HP0495-like"/>
    <property type="match status" value="1"/>
</dbReference>
<dbReference type="KEGG" id="ctak:4412677_00779"/>
<evidence type="ECO:0000313" key="2">
    <source>
        <dbReference type="EMBL" id="SNV38379.1"/>
    </source>
</evidence>
<reference evidence="2 3" key="1">
    <citation type="submission" date="2017-06" db="EMBL/GenBank/DDBJ databases">
        <authorList>
            <consortium name="Pathogen Informatics"/>
        </authorList>
    </citation>
    <scope>NUCLEOTIDE SEQUENCE [LARGE SCALE GENOMIC DNA]</scope>
    <source>
        <strain evidence="2 3">NCTC13490</strain>
    </source>
</reference>
<evidence type="ECO:0000313" key="1">
    <source>
        <dbReference type="EMBL" id="AZI20019.1"/>
    </source>
</evidence>
<dbReference type="Proteomes" id="UP000215196">
    <property type="component" value="Chromosome 1"/>
</dbReference>
<evidence type="ECO:0000313" key="3">
    <source>
        <dbReference type="Proteomes" id="UP000215196"/>
    </source>
</evidence>
<dbReference type="RefSeq" id="WP_095070546.1">
    <property type="nucleotide sequence ID" value="NZ_CP034171.1"/>
</dbReference>
<sequence length="103" mass="12076">MNEHLLEDADNSNPEEFYISLKAKLEENHNFPEDYLYKFIFPNDNLKLTELYQIFDKIKYTISTRESKNGNYISASILAFVMDADQVIDLYKKVAEIEGVIML</sequence>
<accession>A0A239WVT1</accession>
<proteinExistence type="predicted"/>
<dbReference type="Pfam" id="PF04359">
    <property type="entry name" value="DUF493"/>
    <property type="match status" value="1"/>
</dbReference>
<dbReference type="InterPro" id="IPR027471">
    <property type="entry name" value="YbeD-like_sf"/>
</dbReference>
<keyword evidence="3" id="KW-1185">Reference proteome</keyword>
<dbReference type="Gene3D" id="3.30.70.260">
    <property type="match status" value="1"/>
</dbReference>
<name>A0A239WVT1_9FLAO</name>
<protein>
    <submittedName>
        <fullName evidence="1">DUF493 domain-containing protein</fullName>
    </submittedName>
</protein>
<dbReference type="EMBL" id="LT906465">
    <property type="protein sequence ID" value="SNV38379.1"/>
    <property type="molecule type" value="Genomic_DNA"/>
</dbReference>
<dbReference type="InterPro" id="IPR007454">
    <property type="entry name" value="UPF0250_YbeD-like"/>
</dbReference>
<reference evidence="1" key="3">
    <citation type="submission" date="2018-11" db="EMBL/GenBank/DDBJ databases">
        <title>Proposal to divide the Flavobacteriaceae and reorganize its genera based on Amino Acid Identity values calculated from whole genome sequences.</title>
        <authorList>
            <person name="Nicholson A.C."/>
            <person name="Gulvik C.A."/>
            <person name="Whitney A.M."/>
            <person name="Humrighouse B.W."/>
            <person name="Bell M."/>
            <person name="Holmes B."/>
            <person name="Steigerwalt A."/>
            <person name="Villarma A."/>
            <person name="Sheth M."/>
            <person name="Batra D."/>
            <person name="Pryor J."/>
            <person name="Bernardet J.-F."/>
            <person name="Hugo C."/>
            <person name="Kampfer P."/>
            <person name="Newman J."/>
            <person name="Mcquiston J.R."/>
        </authorList>
    </citation>
    <scope>NUCLEOTIDE SEQUENCE</scope>
    <source>
        <strain evidence="1">H4753</strain>
    </source>
</reference>
<gene>
    <name evidence="1" type="ORF">EIH08_04180</name>
    <name evidence="2" type="ORF">SAMEA4412677_00779</name>
</gene>
<evidence type="ECO:0000313" key="4">
    <source>
        <dbReference type="Proteomes" id="UP000282297"/>
    </source>
</evidence>
<reference evidence="4" key="2">
    <citation type="submission" date="2018-11" db="EMBL/GenBank/DDBJ databases">
        <title>Proposal to divide the Flavobacteriaceae and reorganize its genera based on Amino Acid Identity values calculated from whole genome sequences.</title>
        <authorList>
            <person name="Nicholson A.C."/>
            <person name="Gulvik C.A."/>
            <person name="Whitney A.M."/>
            <person name="Humrighouse B.W."/>
            <person name="Bell M."/>
            <person name="Holmes B."/>
            <person name="Steigerwalt A.B."/>
            <person name="Villarma A."/>
            <person name="Sheth M."/>
            <person name="Batra D."/>
            <person name="Pryor J."/>
            <person name="Bernardet J.-F."/>
            <person name="Hugo C."/>
            <person name="Kampfer P."/>
            <person name="Newman J.D."/>
            <person name="McQuiston J.R."/>
        </authorList>
    </citation>
    <scope>NUCLEOTIDE SEQUENCE [LARGE SCALE GENOMIC DNA]</scope>
    <source>
        <strain evidence="4">H4753</strain>
    </source>
</reference>
<organism evidence="2 3">
    <name type="scientific">Chryseobacterium taklimakanense</name>
    <dbReference type="NCBI Taxonomy" id="536441"/>
    <lineage>
        <taxon>Bacteria</taxon>
        <taxon>Pseudomonadati</taxon>
        <taxon>Bacteroidota</taxon>
        <taxon>Flavobacteriia</taxon>
        <taxon>Flavobacteriales</taxon>
        <taxon>Weeksellaceae</taxon>
        <taxon>Chryseobacterium group</taxon>
        <taxon>Chryseobacterium</taxon>
    </lineage>
</organism>
<dbReference type="AlphaFoldDB" id="A0A239WVT1"/>